<gene>
    <name evidence="1" type="ORF">ITP53_38320</name>
</gene>
<keyword evidence="2" id="KW-1185">Reference proteome</keyword>
<comment type="caution">
    <text evidence="1">The sequence shown here is derived from an EMBL/GenBank/DDBJ whole genome shotgun (WGS) entry which is preliminary data.</text>
</comment>
<protein>
    <submittedName>
        <fullName evidence="1">Uncharacterized protein</fullName>
    </submittedName>
</protein>
<evidence type="ECO:0000313" key="2">
    <source>
        <dbReference type="Proteomes" id="UP000605361"/>
    </source>
</evidence>
<evidence type="ECO:0000313" key="1">
    <source>
        <dbReference type="EMBL" id="MBF8191455.1"/>
    </source>
</evidence>
<name>A0A931AJS1_9ACTN</name>
<reference evidence="1" key="1">
    <citation type="submission" date="2020-11" db="EMBL/GenBank/DDBJ databases">
        <title>Whole-genome analyses of Nonomuraea sp. K274.</title>
        <authorList>
            <person name="Veyisoglu A."/>
        </authorList>
    </citation>
    <scope>NUCLEOTIDE SEQUENCE</scope>
    <source>
        <strain evidence="1">K274</strain>
    </source>
</reference>
<dbReference type="EMBL" id="JADOGI010000161">
    <property type="protein sequence ID" value="MBF8191455.1"/>
    <property type="molecule type" value="Genomic_DNA"/>
</dbReference>
<proteinExistence type="predicted"/>
<dbReference type="Proteomes" id="UP000605361">
    <property type="component" value="Unassembled WGS sequence"/>
</dbReference>
<dbReference type="AlphaFoldDB" id="A0A931AJS1"/>
<sequence length="745" mass="83731">MASNEERQDQSDFIERHIYPRLGYRSSEEEESLGKLLRARLADIRQEALLNFGEMNAFKQVFEHTVDHSEIEAEYLDAVRLVFAPPDEFDMLYGFLRDPGSVLVLNCPPSNGRTITAHALLARLYFDGDINGAREISFGGSKEFPVKRLPHESRQGFLLELPVDEEESNFQVSDRFGSRIAALSRELGKRDNRLIVLTEPEQWRRICISSPDAIAPRYKPARAEAIASNWLAAEEPTFPVARWMADPDIAELFEGAKPLDALQIVDLILKASRADVNTLPSLQALTRKQDDDSEDGQTYRRQVLSVVAARRNWRDQLLDWHKQNGRTSFERNFLLAASVLRGAPVAHVYAKVAVLCETLGEGEIRIAGQMAPGVVELVDAVDAELAGNAVITFSRPGWDDAVLEYFWIDRPLARLQFLQWLAEAPRKDPQGVMETISPAEREALAERIGAFALRWAVRHRRPDPLRMLAEAWYEVSSTDTKTKRLWSVLMGILASAAIRDASAPYIHKMLLDWSKTKKPALQKAVVAVCSGEFGRVHTGKALRRLKYAGESEDPDVVTALRTAVRNLWEDPSVRQTLFGYIIAWCKSQDSNALAGRRAFGVLAGATSQSSTSPILLEKSDEGDFIPTGEMLSYGWSAVLDHDSTMEESGEAEKAVALWMTAALDGEAIRDIVIDALRKAVDGKESQRRRDLLRTYVYKWYEEGAIEKRDAREALYSRLSQLIDHDLRTEMSRQMNMIDGSLGKAL</sequence>
<organism evidence="1 2">
    <name type="scientific">Nonomuraea cypriaca</name>
    <dbReference type="NCBI Taxonomy" id="1187855"/>
    <lineage>
        <taxon>Bacteria</taxon>
        <taxon>Bacillati</taxon>
        <taxon>Actinomycetota</taxon>
        <taxon>Actinomycetes</taxon>
        <taxon>Streptosporangiales</taxon>
        <taxon>Streptosporangiaceae</taxon>
        <taxon>Nonomuraea</taxon>
    </lineage>
</organism>
<dbReference type="RefSeq" id="WP_195900365.1">
    <property type="nucleotide sequence ID" value="NZ_JADOGI010000161.1"/>
</dbReference>
<accession>A0A931AJS1</accession>